<comment type="caution">
    <text evidence="11">The sequence shown here is derived from an EMBL/GenBank/DDBJ whole genome shotgun (WGS) entry which is preliminary data.</text>
</comment>
<keyword evidence="7" id="KW-0418">Kinase</keyword>
<dbReference type="InterPro" id="IPR036890">
    <property type="entry name" value="HATPase_C_sf"/>
</dbReference>
<dbReference type="EC" id="2.7.13.3" evidence="3"/>
<dbReference type="InterPro" id="IPR004358">
    <property type="entry name" value="Sig_transdc_His_kin-like_C"/>
</dbReference>
<protein>
    <recommendedName>
        <fullName evidence="3">histidine kinase</fullName>
        <ecNumber evidence="3">2.7.13.3</ecNumber>
    </recommendedName>
</protein>
<evidence type="ECO:0000256" key="4">
    <source>
        <dbReference type="ARBA" id="ARBA00022553"/>
    </source>
</evidence>
<keyword evidence="4" id="KW-0597">Phosphoprotein</keyword>
<keyword evidence="8" id="KW-0067">ATP-binding</keyword>
<evidence type="ECO:0000313" key="11">
    <source>
        <dbReference type="EMBL" id="GAA0489154.1"/>
    </source>
</evidence>
<sequence length="202" mass="22923">MMITELKTRRKSSWKPSIAASDMDTLIDSLFQYSKLDIEQIPLEMEKVDLYSYFADFIDELAFDLEKEGGTATLHANENNSYLVEADREQLRRVVTNIVQNSLKYINKDRKKIRVHLESENQSQQVRVEIKDNGSGIAEEDIPHLFESFYRTDASRNSSTGGSGLGLAIVKRIIEEHGGHVWAESEPGEGTSVYFTLKKVSS</sequence>
<comment type="catalytic activity">
    <reaction evidence="1">
        <text>ATP + protein L-histidine = ADP + protein N-phospho-L-histidine.</text>
        <dbReference type="EC" id="2.7.13.3"/>
    </reaction>
</comment>
<dbReference type="PANTHER" id="PTHR45453:SF1">
    <property type="entry name" value="PHOSPHATE REGULON SENSOR PROTEIN PHOR"/>
    <property type="match status" value="1"/>
</dbReference>
<dbReference type="Proteomes" id="UP001500880">
    <property type="component" value="Unassembled WGS sequence"/>
</dbReference>
<dbReference type="Gene3D" id="3.30.565.10">
    <property type="entry name" value="Histidine kinase-like ATPase, C-terminal domain"/>
    <property type="match status" value="1"/>
</dbReference>
<proteinExistence type="predicted"/>
<name>A0ABP3L220_9BACI</name>
<evidence type="ECO:0000256" key="3">
    <source>
        <dbReference type="ARBA" id="ARBA00012438"/>
    </source>
</evidence>
<evidence type="ECO:0000256" key="5">
    <source>
        <dbReference type="ARBA" id="ARBA00022679"/>
    </source>
</evidence>
<dbReference type="SUPFAM" id="SSF55874">
    <property type="entry name" value="ATPase domain of HSP90 chaperone/DNA topoisomerase II/histidine kinase"/>
    <property type="match status" value="1"/>
</dbReference>
<evidence type="ECO:0000256" key="2">
    <source>
        <dbReference type="ARBA" id="ARBA00004370"/>
    </source>
</evidence>
<dbReference type="PANTHER" id="PTHR45453">
    <property type="entry name" value="PHOSPHATE REGULON SENSOR PROTEIN PHOR"/>
    <property type="match status" value="1"/>
</dbReference>
<evidence type="ECO:0000313" key="12">
    <source>
        <dbReference type="Proteomes" id="UP001500880"/>
    </source>
</evidence>
<evidence type="ECO:0000259" key="10">
    <source>
        <dbReference type="PROSITE" id="PS50109"/>
    </source>
</evidence>
<keyword evidence="12" id="KW-1185">Reference proteome</keyword>
<gene>
    <name evidence="11" type="ORF">GCM10008986_13680</name>
</gene>
<dbReference type="PRINTS" id="PR00344">
    <property type="entry name" value="BCTRLSENSOR"/>
</dbReference>
<organism evidence="11 12">
    <name type="scientific">Salinibacillus aidingensis</name>
    <dbReference type="NCBI Taxonomy" id="237684"/>
    <lineage>
        <taxon>Bacteria</taxon>
        <taxon>Bacillati</taxon>
        <taxon>Bacillota</taxon>
        <taxon>Bacilli</taxon>
        <taxon>Bacillales</taxon>
        <taxon>Bacillaceae</taxon>
        <taxon>Salinibacillus</taxon>
    </lineage>
</organism>
<evidence type="ECO:0000256" key="6">
    <source>
        <dbReference type="ARBA" id="ARBA00022741"/>
    </source>
</evidence>
<evidence type="ECO:0000256" key="1">
    <source>
        <dbReference type="ARBA" id="ARBA00000085"/>
    </source>
</evidence>
<evidence type="ECO:0000256" key="7">
    <source>
        <dbReference type="ARBA" id="ARBA00022777"/>
    </source>
</evidence>
<dbReference type="InterPro" id="IPR005467">
    <property type="entry name" value="His_kinase_dom"/>
</dbReference>
<dbReference type="EMBL" id="BAAADO010000003">
    <property type="protein sequence ID" value="GAA0489154.1"/>
    <property type="molecule type" value="Genomic_DNA"/>
</dbReference>
<dbReference type="PROSITE" id="PS50109">
    <property type="entry name" value="HIS_KIN"/>
    <property type="match status" value="1"/>
</dbReference>
<evidence type="ECO:0000256" key="8">
    <source>
        <dbReference type="ARBA" id="ARBA00022840"/>
    </source>
</evidence>
<keyword evidence="6" id="KW-0547">Nucleotide-binding</keyword>
<reference evidence="12" key="1">
    <citation type="journal article" date="2019" name="Int. J. Syst. Evol. Microbiol.">
        <title>The Global Catalogue of Microorganisms (GCM) 10K type strain sequencing project: providing services to taxonomists for standard genome sequencing and annotation.</title>
        <authorList>
            <consortium name="The Broad Institute Genomics Platform"/>
            <consortium name="The Broad Institute Genome Sequencing Center for Infectious Disease"/>
            <person name="Wu L."/>
            <person name="Ma J."/>
        </authorList>
    </citation>
    <scope>NUCLEOTIDE SEQUENCE [LARGE SCALE GENOMIC DNA]</scope>
    <source>
        <strain evidence="12">JCM 12389</strain>
    </source>
</reference>
<dbReference type="Pfam" id="PF02518">
    <property type="entry name" value="HATPase_c"/>
    <property type="match status" value="1"/>
</dbReference>
<dbReference type="InterPro" id="IPR003594">
    <property type="entry name" value="HATPase_dom"/>
</dbReference>
<accession>A0ABP3L220</accession>
<evidence type="ECO:0000256" key="9">
    <source>
        <dbReference type="ARBA" id="ARBA00023012"/>
    </source>
</evidence>
<comment type="subcellular location">
    <subcellularLocation>
        <location evidence="2">Membrane</location>
    </subcellularLocation>
</comment>
<keyword evidence="5" id="KW-0808">Transferase</keyword>
<feature type="domain" description="Histidine kinase" evidence="10">
    <location>
        <begin position="20"/>
        <end position="201"/>
    </location>
</feature>
<keyword evidence="9" id="KW-0902">Two-component regulatory system</keyword>
<dbReference type="SMART" id="SM00387">
    <property type="entry name" value="HATPase_c"/>
    <property type="match status" value="1"/>
</dbReference>
<dbReference type="CDD" id="cd00075">
    <property type="entry name" value="HATPase"/>
    <property type="match status" value="1"/>
</dbReference>
<dbReference type="InterPro" id="IPR050351">
    <property type="entry name" value="BphY/WalK/GraS-like"/>
</dbReference>